<dbReference type="Proteomes" id="UP000799750">
    <property type="component" value="Unassembled WGS sequence"/>
</dbReference>
<protein>
    <submittedName>
        <fullName evidence="2">Uncharacterized protein</fullName>
    </submittedName>
</protein>
<evidence type="ECO:0000256" key="1">
    <source>
        <dbReference type="SAM" id="MobiDB-lite"/>
    </source>
</evidence>
<sequence length="488" mass="53774">MPPKISFHLLPKPPLSTLDPTRWPALVQRAVNFRSLAHSTSPAEWEAQEERARMTQDRRKRLGLASWVFVAVEQPDQEEEKTEYGVGSKSQDEEGERNIIGNSGSSVRDDQPEAEEFPVSDDVGVDKGDAEVSKESPESDEAESTELLISEDGTLEHGVTGTPTLNPLADGFEAEGIHTLEGNEPDFSDAKSESTLQAEDREAQEPSLLADEGSGTRSTNDTLLPPQNDETDATELPTPEDEGLEQTDTEEADKSPESDQTIHFNFPASAHENLQPDSANSPQSSAPTETTEAEESPTPVKQEPETANRQATKPRLQVDDSEAATFLMDIDAEMEQAVLEASSSTIENDEAEADPEALDETENEELATSLRGEWIGTLNLVGPIRRRPRYGTNPFRGFGDDNREAYWEYEIASLFVLLGKRGQGVGRGLLRKAVDEGVGMCREKGQLKVRFSVAVPRVGKGRDVERLKEWFKRAGFERAHGDVRAEME</sequence>
<gene>
    <name evidence="2" type="ORF">BU16DRAFT_561242</name>
</gene>
<dbReference type="AlphaFoldDB" id="A0A6A6QZ92"/>
<reference evidence="2" key="1">
    <citation type="journal article" date="2020" name="Stud. Mycol.">
        <title>101 Dothideomycetes genomes: a test case for predicting lifestyles and emergence of pathogens.</title>
        <authorList>
            <person name="Haridas S."/>
            <person name="Albert R."/>
            <person name="Binder M."/>
            <person name="Bloem J."/>
            <person name="Labutti K."/>
            <person name="Salamov A."/>
            <person name="Andreopoulos B."/>
            <person name="Baker S."/>
            <person name="Barry K."/>
            <person name="Bills G."/>
            <person name="Bluhm B."/>
            <person name="Cannon C."/>
            <person name="Castanera R."/>
            <person name="Culley D."/>
            <person name="Daum C."/>
            <person name="Ezra D."/>
            <person name="Gonzalez J."/>
            <person name="Henrissat B."/>
            <person name="Kuo A."/>
            <person name="Liang C."/>
            <person name="Lipzen A."/>
            <person name="Lutzoni F."/>
            <person name="Magnuson J."/>
            <person name="Mondo S."/>
            <person name="Nolan M."/>
            <person name="Ohm R."/>
            <person name="Pangilinan J."/>
            <person name="Park H.-J."/>
            <person name="Ramirez L."/>
            <person name="Alfaro M."/>
            <person name="Sun H."/>
            <person name="Tritt A."/>
            <person name="Yoshinaga Y."/>
            <person name="Zwiers L.-H."/>
            <person name="Turgeon B."/>
            <person name="Goodwin S."/>
            <person name="Spatafora J."/>
            <person name="Crous P."/>
            <person name="Grigoriev I."/>
        </authorList>
    </citation>
    <scope>NUCLEOTIDE SEQUENCE</scope>
    <source>
        <strain evidence="2">CBS 269.34</strain>
    </source>
</reference>
<evidence type="ECO:0000313" key="3">
    <source>
        <dbReference type="Proteomes" id="UP000799750"/>
    </source>
</evidence>
<feature type="region of interest" description="Disordered" evidence="1">
    <location>
        <begin position="71"/>
        <end position="316"/>
    </location>
</feature>
<feature type="region of interest" description="Disordered" evidence="1">
    <location>
        <begin position="37"/>
        <end position="57"/>
    </location>
</feature>
<dbReference type="OrthoDB" id="10571170at2759"/>
<dbReference type="EMBL" id="MU004188">
    <property type="protein sequence ID" value="KAF2496427.1"/>
    <property type="molecule type" value="Genomic_DNA"/>
</dbReference>
<name>A0A6A6QZ92_9PEZI</name>
<dbReference type="CDD" id="cd04301">
    <property type="entry name" value="NAT_SF"/>
    <property type="match status" value="1"/>
</dbReference>
<dbReference type="Gene3D" id="3.40.630.30">
    <property type="match status" value="1"/>
</dbReference>
<feature type="compositionally biased region" description="Acidic residues" evidence="1">
    <location>
        <begin position="229"/>
        <end position="251"/>
    </location>
</feature>
<accession>A0A6A6QZ92</accession>
<feature type="compositionally biased region" description="Basic and acidic residues" evidence="1">
    <location>
        <begin position="48"/>
        <end position="57"/>
    </location>
</feature>
<feature type="compositionally biased region" description="Acidic residues" evidence="1">
    <location>
        <begin position="347"/>
        <end position="359"/>
    </location>
</feature>
<keyword evidence="3" id="KW-1185">Reference proteome</keyword>
<organism evidence="2 3">
    <name type="scientific">Lophium mytilinum</name>
    <dbReference type="NCBI Taxonomy" id="390894"/>
    <lineage>
        <taxon>Eukaryota</taxon>
        <taxon>Fungi</taxon>
        <taxon>Dikarya</taxon>
        <taxon>Ascomycota</taxon>
        <taxon>Pezizomycotina</taxon>
        <taxon>Dothideomycetes</taxon>
        <taxon>Pleosporomycetidae</taxon>
        <taxon>Mytilinidiales</taxon>
        <taxon>Mytilinidiaceae</taxon>
        <taxon>Lophium</taxon>
    </lineage>
</organism>
<evidence type="ECO:0000313" key="2">
    <source>
        <dbReference type="EMBL" id="KAF2496427.1"/>
    </source>
</evidence>
<feature type="compositionally biased region" description="Basic and acidic residues" evidence="1">
    <location>
        <begin position="124"/>
        <end position="137"/>
    </location>
</feature>
<proteinExistence type="predicted"/>
<feature type="compositionally biased region" description="Basic and acidic residues" evidence="1">
    <location>
        <begin position="188"/>
        <end position="204"/>
    </location>
</feature>
<feature type="region of interest" description="Disordered" evidence="1">
    <location>
        <begin position="340"/>
        <end position="359"/>
    </location>
</feature>